<reference evidence="3 4" key="1">
    <citation type="submission" date="2019-02" db="EMBL/GenBank/DDBJ databases">
        <title>Polymorphobacter sp. isolated from the lake at the Tibet of China.</title>
        <authorList>
            <person name="Li A."/>
        </authorList>
    </citation>
    <scope>NUCLEOTIDE SEQUENCE [LARGE SCALE GENOMIC DNA]</scope>
    <source>
        <strain evidence="3 4">DJ1R-1</strain>
    </source>
</reference>
<dbReference type="RefSeq" id="WP_135246774.1">
    <property type="nucleotide sequence ID" value="NZ_SIHO01000003.1"/>
</dbReference>
<dbReference type="Pfam" id="PF06742">
    <property type="entry name" value="DUF1214"/>
    <property type="match status" value="1"/>
</dbReference>
<dbReference type="SUPFAM" id="SSF160935">
    <property type="entry name" value="VPA0735-like"/>
    <property type="match status" value="1"/>
</dbReference>
<dbReference type="PANTHER" id="PTHR36509:SF2">
    <property type="entry name" value="BLL3101 PROTEIN"/>
    <property type="match status" value="1"/>
</dbReference>
<dbReference type="OrthoDB" id="9777345at2"/>
<protein>
    <submittedName>
        <fullName evidence="3">DUF1254 domain-containing protein</fullName>
    </submittedName>
</protein>
<dbReference type="InterPro" id="IPR010679">
    <property type="entry name" value="DUF1254"/>
</dbReference>
<feature type="domain" description="DUF1254" evidence="2">
    <location>
        <begin position="97"/>
        <end position="219"/>
    </location>
</feature>
<dbReference type="InterPro" id="IPR037049">
    <property type="entry name" value="DUF1214_C_sf"/>
</dbReference>
<accession>A0A4Y9ELN1</accession>
<sequence>MRFGARDSAGPGRRTAQVAIKLAVAGALLGLGLSGCDRIRDLRGLSTEDARAIGKEAYIAGYPIVTYYTAMHAQNIDANSPAYKGPIGAILSEAVLPAPGIAGVNRPNGDVIISTLQADLRAEPMVLCFPDVASERYFSIQVTDMNMYNVGSVDNRKSSGAAGCVMLMGPSFLGLVPTGVKQLLRSSTDFARVIYRTQVFGPEDLDVAARMQSGFTVQPLSIFRPTSTAPAPAPAITWQPVSATAFDSDFAKTLNFLLPMAQIADPETAKRFGRIGIGPARTKSFDELPAETREAILAGFADGKAAIAERAKSLEKRVNGWRVDSPTGDQSSFKGDFLQRAAAASLTPFGPSAIDAIFLPVDTDSRGAPLDGAAKRYTITFPSGLQPPVNAFWSLSMYDARTGGLVANSLNRYRVDTLAAQNMVQGPDGSTTIYLGAVSPGPGLEANWLPAPSGPFSLVLRMYMPKAKAPSILPAGKGSWSPPAVMAATAPMVTAVAPEAADTPQ</sequence>
<evidence type="ECO:0000259" key="2">
    <source>
        <dbReference type="Pfam" id="PF06863"/>
    </source>
</evidence>
<dbReference type="Pfam" id="PF06863">
    <property type="entry name" value="DUF1254"/>
    <property type="match status" value="1"/>
</dbReference>
<name>A0A4Y9ELN1_9SPHN</name>
<feature type="domain" description="DUF1214" evidence="1">
    <location>
        <begin position="359"/>
        <end position="466"/>
    </location>
</feature>
<dbReference type="Gene3D" id="2.60.120.600">
    <property type="entry name" value="Domain of unknown function DUF1214, C-terminal domain"/>
    <property type="match status" value="1"/>
</dbReference>
<evidence type="ECO:0000313" key="3">
    <source>
        <dbReference type="EMBL" id="TFU01270.1"/>
    </source>
</evidence>
<keyword evidence="4" id="KW-1185">Reference proteome</keyword>
<evidence type="ECO:0000313" key="4">
    <source>
        <dbReference type="Proteomes" id="UP000297737"/>
    </source>
</evidence>
<comment type="caution">
    <text evidence="3">The sequence shown here is derived from an EMBL/GenBank/DDBJ whole genome shotgun (WGS) entry which is preliminary data.</text>
</comment>
<proteinExistence type="predicted"/>
<dbReference type="Proteomes" id="UP000297737">
    <property type="component" value="Unassembled WGS sequence"/>
</dbReference>
<organism evidence="3 4">
    <name type="scientific">Glacieibacterium arshaanense</name>
    <dbReference type="NCBI Taxonomy" id="2511025"/>
    <lineage>
        <taxon>Bacteria</taxon>
        <taxon>Pseudomonadati</taxon>
        <taxon>Pseudomonadota</taxon>
        <taxon>Alphaproteobacteria</taxon>
        <taxon>Sphingomonadales</taxon>
        <taxon>Sphingosinicellaceae</taxon>
        <taxon>Glacieibacterium</taxon>
    </lineage>
</organism>
<dbReference type="AlphaFoldDB" id="A0A4Y9ELN1"/>
<dbReference type="EMBL" id="SIHO01000003">
    <property type="protein sequence ID" value="TFU01270.1"/>
    <property type="molecule type" value="Genomic_DNA"/>
</dbReference>
<dbReference type="InterPro" id="IPR037050">
    <property type="entry name" value="DUF1254_sf"/>
</dbReference>
<gene>
    <name evidence="3" type="ORF">EUV02_13295</name>
</gene>
<dbReference type="InterPro" id="IPR010621">
    <property type="entry name" value="DUF1214"/>
</dbReference>
<dbReference type="Gene3D" id="2.60.40.1610">
    <property type="entry name" value="Domain of unknown function DUF1254"/>
    <property type="match status" value="1"/>
</dbReference>
<evidence type="ECO:0000259" key="1">
    <source>
        <dbReference type="Pfam" id="PF06742"/>
    </source>
</evidence>
<dbReference type="PANTHER" id="PTHR36509">
    <property type="entry name" value="BLL3101 PROTEIN"/>
    <property type="match status" value="1"/>
</dbReference>